<dbReference type="FunFam" id="1.10.238.10:FF:000083">
    <property type="entry name" value="guanylyl cyclase-activating protein 1"/>
    <property type="match status" value="1"/>
</dbReference>
<evidence type="ECO:0000313" key="5">
    <source>
        <dbReference type="Ensembl" id="ENSGACP00000046709.1"/>
    </source>
</evidence>
<keyword evidence="3" id="KW-0106">Calcium</keyword>
<reference evidence="5 6" key="1">
    <citation type="journal article" date="2021" name="G3 (Bethesda)">
        <title>Improved contiguity of the threespine stickleback genome using long-read sequencing.</title>
        <authorList>
            <person name="Nath S."/>
            <person name="Shaw D.E."/>
            <person name="White M.A."/>
        </authorList>
    </citation>
    <scope>NUCLEOTIDE SEQUENCE [LARGE SCALE GENOMIC DNA]</scope>
    <source>
        <strain evidence="5 6">Lake Benthic</strain>
    </source>
</reference>
<dbReference type="PROSITE" id="PS50222">
    <property type="entry name" value="EF_HAND_2"/>
    <property type="match status" value="2"/>
</dbReference>
<keyword evidence="6" id="KW-1185">Reference proteome</keyword>
<reference evidence="5" key="2">
    <citation type="submission" date="2025-08" db="UniProtKB">
        <authorList>
            <consortium name="Ensembl"/>
        </authorList>
    </citation>
    <scope>IDENTIFICATION</scope>
</reference>
<dbReference type="SMART" id="SM00054">
    <property type="entry name" value="EFh"/>
    <property type="match status" value="2"/>
</dbReference>
<feature type="domain" description="EF-hand" evidence="4">
    <location>
        <begin position="163"/>
        <end position="198"/>
    </location>
</feature>
<dbReference type="PANTHER" id="PTHR23055">
    <property type="entry name" value="CALCIUM BINDING PROTEINS"/>
    <property type="match status" value="1"/>
</dbReference>
<keyword evidence="1" id="KW-0479">Metal-binding</keyword>
<reference evidence="5" key="3">
    <citation type="submission" date="2025-09" db="UniProtKB">
        <authorList>
            <consortium name="Ensembl"/>
        </authorList>
    </citation>
    <scope>IDENTIFICATION</scope>
</reference>
<dbReference type="InterPro" id="IPR028846">
    <property type="entry name" value="Recoverin"/>
</dbReference>
<dbReference type="InterPro" id="IPR011992">
    <property type="entry name" value="EF-hand-dom_pair"/>
</dbReference>
<dbReference type="SUPFAM" id="SSF47473">
    <property type="entry name" value="EF-hand"/>
    <property type="match status" value="1"/>
</dbReference>
<dbReference type="GO" id="GO:0008048">
    <property type="term" value="F:calcium sensitive guanylate cyclase activator activity"/>
    <property type="evidence" value="ECO:0007669"/>
    <property type="project" value="TreeGrafter"/>
</dbReference>
<keyword evidence="2" id="KW-0677">Repeat</keyword>
<dbReference type="InterPro" id="IPR018247">
    <property type="entry name" value="EF_Hand_1_Ca_BS"/>
</dbReference>
<evidence type="ECO:0000256" key="2">
    <source>
        <dbReference type="ARBA" id="ARBA00022737"/>
    </source>
</evidence>
<feature type="domain" description="EF-hand" evidence="4">
    <location>
        <begin position="117"/>
        <end position="152"/>
    </location>
</feature>
<dbReference type="Gene3D" id="1.10.238.10">
    <property type="entry name" value="EF-hand"/>
    <property type="match status" value="3"/>
</dbReference>
<dbReference type="CDD" id="cd00051">
    <property type="entry name" value="EFh"/>
    <property type="match status" value="1"/>
</dbReference>
<dbReference type="AlphaFoldDB" id="A0AAQ4Q669"/>
<dbReference type="PANTHER" id="PTHR23055:SF168">
    <property type="entry name" value="GUANYLATE CYCLASE ACTIVATING PROTEIN 7"/>
    <property type="match status" value="1"/>
</dbReference>
<organism evidence="5 6">
    <name type="scientific">Gasterosteus aculeatus aculeatus</name>
    <name type="common">three-spined stickleback</name>
    <dbReference type="NCBI Taxonomy" id="481459"/>
    <lineage>
        <taxon>Eukaryota</taxon>
        <taxon>Metazoa</taxon>
        <taxon>Chordata</taxon>
        <taxon>Craniata</taxon>
        <taxon>Vertebrata</taxon>
        <taxon>Euteleostomi</taxon>
        <taxon>Actinopterygii</taxon>
        <taxon>Neopterygii</taxon>
        <taxon>Teleostei</taxon>
        <taxon>Neoteleostei</taxon>
        <taxon>Acanthomorphata</taxon>
        <taxon>Eupercaria</taxon>
        <taxon>Perciformes</taxon>
        <taxon>Cottioidei</taxon>
        <taxon>Gasterosteales</taxon>
        <taxon>Gasterosteidae</taxon>
        <taxon>Gasterosteus</taxon>
    </lineage>
</organism>
<dbReference type="GO" id="GO:0120199">
    <property type="term" value="C:cone photoreceptor outer segment"/>
    <property type="evidence" value="ECO:0007669"/>
    <property type="project" value="TreeGrafter"/>
</dbReference>
<evidence type="ECO:0000256" key="1">
    <source>
        <dbReference type="ARBA" id="ARBA00022723"/>
    </source>
</evidence>
<dbReference type="Proteomes" id="UP000007635">
    <property type="component" value="Chromosome II"/>
</dbReference>
<protein>
    <recommendedName>
        <fullName evidence="4">EF-hand domain-containing protein</fullName>
    </recommendedName>
</protein>
<dbReference type="PROSITE" id="PS00018">
    <property type="entry name" value="EF_HAND_1"/>
    <property type="match status" value="1"/>
</dbReference>
<accession>A0AAQ4Q669</accession>
<evidence type="ECO:0000313" key="6">
    <source>
        <dbReference type="Proteomes" id="UP000007635"/>
    </source>
</evidence>
<sequence>MGQAPSAADKEVTLQHIQELYRKFANQCPSGNLHLHEFKKIFGINQNSTAEESAYTENVFRSFDTNRVTYLQEMHSGSVVVRPCLTDGSAPVPCASQDSMLDFMEYVAAVHLVLRGKLEDKLKWSFKVYDRDGNGCLDREEVRHVVKIIYAIKKHNNPSITGNIEDICDRIFHSVDKNNDSQISLEEFIEGAERDPWVMDQLKLDIQPCDWFIEQQEKNP</sequence>
<proteinExistence type="predicted"/>
<evidence type="ECO:0000259" key="4">
    <source>
        <dbReference type="PROSITE" id="PS50222"/>
    </source>
</evidence>
<dbReference type="GeneTree" id="ENSGT00940000165480"/>
<dbReference type="Pfam" id="PF13499">
    <property type="entry name" value="EF-hand_7"/>
    <property type="match status" value="1"/>
</dbReference>
<dbReference type="InterPro" id="IPR002048">
    <property type="entry name" value="EF_hand_dom"/>
</dbReference>
<evidence type="ECO:0000256" key="3">
    <source>
        <dbReference type="ARBA" id="ARBA00022837"/>
    </source>
</evidence>
<dbReference type="GO" id="GO:0001917">
    <property type="term" value="C:photoreceptor inner segment"/>
    <property type="evidence" value="ECO:0007669"/>
    <property type="project" value="TreeGrafter"/>
</dbReference>
<name>A0AAQ4Q669_GASAC</name>
<dbReference type="Ensembl" id="ENSGACT00000065039.1">
    <property type="protein sequence ID" value="ENSGACP00000046709.1"/>
    <property type="gene ID" value="ENSGACG00000023363.1"/>
</dbReference>
<dbReference type="GO" id="GO:0005509">
    <property type="term" value="F:calcium ion binding"/>
    <property type="evidence" value="ECO:0007669"/>
    <property type="project" value="InterPro"/>
</dbReference>
<dbReference type="GO" id="GO:0007601">
    <property type="term" value="P:visual perception"/>
    <property type="evidence" value="ECO:0007669"/>
    <property type="project" value="TreeGrafter"/>
</dbReference>